<dbReference type="InterPro" id="IPR029030">
    <property type="entry name" value="Caspase-like_dom_sf"/>
</dbReference>
<feature type="domain" description="Peptidase C14 caspase" evidence="1">
    <location>
        <begin position="7"/>
        <end position="145"/>
    </location>
</feature>
<evidence type="ECO:0000259" key="1">
    <source>
        <dbReference type="Pfam" id="PF00656"/>
    </source>
</evidence>
<evidence type="ECO:0000313" key="3">
    <source>
        <dbReference type="Proteomes" id="UP000010471"/>
    </source>
</evidence>
<keyword evidence="3" id="KW-1185">Reference proteome</keyword>
<dbReference type="RefSeq" id="WP_015181297.1">
    <property type="nucleotide sequence ID" value="NC_019738.1"/>
</dbReference>
<dbReference type="OrthoDB" id="9768004at2"/>
<dbReference type="eggNOG" id="COG4249">
    <property type="taxonomic scope" value="Bacteria"/>
</dbReference>
<dbReference type="GO" id="GO:0004197">
    <property type="term" value="F:cysteine-type endopeptidase activity"/>
    <property type="evidence" value="ECO:0007669"/>
    <property type="project" value="InterPro"/>
</dbReference>
<reference evidence="2 3" key="1">
    <citation type="submission" date="2012-06" db="EMBL/GenBank/DDBJ databases">
        <title>Finished chromosome of genome of Microcoleus sp. PCC 7113.</title>
        <authorList>
            <consortium name="US DOE Joint Genome Institute"/>
            <person name="Gugger M."/>
            <person name="Coursin T."/>
            <person name="Rippka R."/>
            <person name="Tandeau De Marsac N."/>
            <person name="Huntemann M."/>
            <person name="Wei C.-L."/>
            <person name="Han J."/>
            <person name="Detter J.C."/>
            <person name="Han C."/>
            <person name="Tapia R."/>
            <person name="Chen A."/>
            <person name="Kyrpides N."/>
            <person name="Mavromatis K."/>
            <person name="Markowitz V."/>
            <person name="Szeto E."/>
            <person name="Ivanova N."/>
            <person name="Pagani I."/>
            <person name="Pati A."/>
            <person name="Goodwin L."/>
            <person name="Nordberg H.P."/>
            <person name="Cantor M.N."/>
            <person name="Hua S.X."/>
            <person name="Woyke T."/>
            <person name="Kerfeld C.A."/>
        </authorList>
    </citation>
    <scope>NUCLEOTIDE SEQUENCE [LARGE SCALE GENOMIC DNA]</scope>
    <source>
        <strain evidence="2 3">PCC 7113</strain>
    </source>
</reference>
<dbReference type="Pfam" id="PF00656">
    <property type="entry name" value="Peptidase_C14"/>
    <property type="match status" value="1"/>
</dbReference>
<dbReference type="PANTHER" id="PTHR22576">
    <property type="entry name" value="MUCOSA ASSOCIATED LYMPHOID TISSUE LYMPHOMA TRANSLOCATION PROTEIN 1/PARACASPASE"/>
    <property type="match status" value="1"/>
</dbReference>
<name>K9WCB6_9CYAN</name>
<gene>
    <name evidence="2" type="ORF">Mic7113_1247</name>
</gene>
<dbReference type="Gene3D" id="3.40.50.1460">
    <property type="match status" value="1"/>
</dbReference>
<organism evidence="2 3">
    <name type="scientific">Allocoleopsis franciscana PCC 7113</name>
    <dbReference type="NCBI Taxonomy" id="1173027"/>
    <lineage>
        <taxon>Bacteria</taxon>
        <taxon>Bacillati</taxon>
        <taxon>Cyanobacteriota</taxon>
        <taxon>Cyanophyceae</taxon>
        <taxon>Coleofasciculales</taxon>
        <taxon>Coleofasciculaceae</taxon>
        <taxon>Allocoleopsis</taxon>
        <taxon>Allocoleopsis franciscana</taxon>
    </lineage>
</organism>
<accession>K9WCB6</accession>
<dbReference type="SUPFAM" id="SSF52129">
    <property type="entry name" value="Caspase-like"/>
    <property type="match status" value="1"/>
</dbReference>
<proteinExistence type="predicted"/>
<dbReference type="AlphaFoldDB" id="K9WCB6"/>
<dbReference type="InterPro" id="IPR011600">
    <property type="entry name" value="Pept_C14_caspase"/>
</dbReference>
<evidence type="ECO:0000313" key="2">
    <source>
        <dbReference type="EMBL" id="AFZ17137.1"/>
    </source>
</evidence>
<dbReference type="PANTHER" id="PTHR22576:SF37">
    <property type="entry name" value="MUCOSA-ASSOCIATED LYMPHOID TISSUE LYMPHOMA TRANSLOCATION PROTEIN 1"/>
    <property type="match status" value="1"/>
</dbReference>
<dbReference type="HOGENOM" id="CLU_1667377_0_0_3"/>
<dbReference type="InterPro" id="IPR052039">
    <property type="entry name" value="Caspase-related_regulators"/>
</dbReference>
<dbReference type="Proteomes" id="UP000010471">
    <property type="component" value="Chromosome"/>
</dbReference>
<dbReference type="NCBIfam" id="NF047832">
    <property type="entry name" value="caspase_w_EACC1"/>
    <property type="match status" value="1"/>
</dbReference>
<dbReference type="STRING" id="1173027.Mic7113_1247"/>
<dbReference type="GO" id="GO:0006508">
    <property type="term" value="P:proteolysis"/>
    <property type="evidence" value="ECO:0007669"/>
    <property type="project" value="InterPro"/>
</dbReference>
<protein>
    <recommendedName>
        <fullName evidence="1">Peptidase C14 caspase domain-containing protein</fullName>
    </recommendedName>
</protein>
<dbReference type="EMBL" id="CP003630">
    <property type="protein sequence ID" value="AFZ17137.1"/>
    <property type="molecule type" value="Genomic_DNA"/>
</dbReference>
<dbReference type="KEGG" id="mic:Mic7113_1247"/>
<sequence length="158" mass="17393">MPKPAPKKVALLIGVSEYKEGLPPLPAAPNDVEAMRRVLQDPNLGGFDVVERLLNPDPIAMQDAIEKLFAECQKDDLALLFFSGHGITDDNGRLFLTTRLTNEKRFKATSVPASFVHDVMNESDCQRQVVILDCCYSGAFKEGWQARSASTIAILNDS</sequence>